<comment type="caution">
    <text evidence="10">The sequence shown here is derived from an EMBL/GenBank/DDBJ whole genome shotgun (WGS) entry which is preliminary data.</text>
</comment>
<accession>A0AAU9UBZ0</accession>
<dbReference type="InterPro" id="IPR042618">
    <property type="entry name" value="IQCG"/>
</dbReference>
<dbReference type="EMBL" id="CAKOGL010000014">
    <property type="protein sequence ID" value="CAH2094325.1"/>
    <property type="molecule type" value="Genomic_DNA"/>
</dbReference>
<dbReference type="PANTHER" id="PTHR14871:SF1">
    <property type="entry name" value="DYNEIN REGULATORY COMPLEX PROTEIN 9"/>
    <property type="match status" value="1"/>
</dbReference>
<protein>
    <recommendedName>
        <fullName evidence="3">Dynein regulatory complex protein 9</fullName>
    </recommendedName>
    <alternativeName>
        <fullName evidence="9">IQ domain-containing protein G</fullName>
    </alternativeName>
</protein>
<dbReference type="GO" id="GO:0044782">
    <property type="term" value="P:cilium organization"/>
    <property type="evidence" value="ECO:0007669"/>
    <property type="project" value="TreeGrafter"/>
</dbReference>
<comment type="similarity">
    <text evidence="2">Belongs to the DRC9 family.</text>
</comment>
<evidence type="ECO:0000256" key="4">
    <source>
        <dbReference type="ARBA" id="ARBA00022490"/>
    </source>
</evidence>
<dbReference type="Pfam" id="PF00612">
    <property type="entry name" value="IQ"/>
    <property type="match status" value="1"/>
</dbReference>
<evidence type="ECO:0000256" key="9">
    <source>
        <dbReference type="ARBA" id="ARBA00032183"/>
    </source>
</evidence>
<evidence type="ECO:0000256" key="2">
    <source>
        <dbReference type="ARBA" id="ARBA00008222"/>
    </source>
</evidence>
<keyword evidence="11" id="KW-1185">Reference proteome</keyword>
<evidence type="ECO:0000256" key="1">
    <source>
        <dbReference type="ARBA" id="ARBA00004611"/>
    </source>
</evidence>
<dbReference type="GO" id="GO:0005737">
    <property type="term" value="C:cytoplasm"/>
    <property type="evidence" value="ECO:0007669"/>
    <property type="project" value="TreeGrafter"/>
</dbReference>
<evidence type="ECO:0000256" key="8">
    <source>
        <dbReference type="ARBA" id="ARBA00023273"/>
    </source>
</evidence>
<keyword evidence="6" id="KW-0969">Cilium</keyword>
<dbReference type="CDD" id="cd23766">
    <property type="entry name" value="IQCG"/>
    <property type="match status" value="1"/>
</dbReference>
<organism evidence="10 11">
    <name type="scientific">Euphydryas editha</name>
    <name type="common">Edith's checkerspot</name>
    <dbReference type="NCBI Taxonomy" id="104508"/>
    <lineage>
        <taxon>Eukaryota</taxon>
        <taxon>Metazoa</taxon>
        <taxon>Ecdysozoa</taxon>
        <taxon>Arthropoda</taxon>
        <taxon>Hexapoda</taxon>
        <taxon>Insecta</taxon>
        <taxon>Pterygota</taxon>
        <taxon>Neoptera</taxon>
        <taxon>Endopterygota</taxon>
        <taxon>Lepidoptera</taxon>
        <taxon>Glossata</taxon>
        <taxon>Ditrysia</taxon>
        <taxon>Papilionoidea</taxon>
        <taxon>Nymphalidae</taxon>
        <taxon>Nymphalinae</taxon>
        <taxon>Euphydryas</taxon>
    </lineage>
</organism>
<evidence type="ECO:0000256" key="5">
    <source>
        <dbReference type="ARBA" id="ARBA00022846"/>
    </source>
</evidence>
<dbReference type="AlphaFoldDB" id="A0AAU9UBZ0"/>
<evidence type="ECO:0000256" key="3">
    <source>
        <dbReference type="ARBA" id="ARBA00013738"/>
    </source>
</evidence>
<dbReference type="GO" id="GO:0031514">
    <property type="term" value="C:motile cilium"/>
    <property type="evidence" value="ECO:0007669"/>
    <property type="project" value="TreeGrafter"/>
</dbReference>
<evidence type="ECO:0000313" key="10">
    <source>
        <dbReference type="EMBL" id="CAH2094325.1"/>
    </source>
</evidence>
<comment type="subcellular location">
    <subcellularLocation>
        <location evidence="1">Cytoplasm</location>
        <location evidence="1">Cytoskeleton</location>
        <location evidence="1">Flagellum axoneme</location>
    </subcellularLocation>
</comment>
<sequence length="349" mass="41383">MECGEKNSADYKCLPYLQAALFATTLEDTITEMRILVECNNEIRVTKTMSDMPLLLSLKFEIAQSNVKDELENIDQQNLNCNEYKLCKLDNDRKLIINAVTATYIDLIETKTFNALKNNVDAIVNLDNYRLQLFDEETKNKILRREFNKQVRQQHNHIKSVIYDTNATIDMLRSEVEDANLNAEIRSRYVEHWQLARTEQNNQTIHDKEAFPISVIEYFKQRADNEQRVHSEVELLTNISINETLEKVDNWMNKYDKDMENIDLKIQIKKNDYQNMLDKRINLEETLEKHDTLIKEWIHFKEEREKARLYKEKMTTSAIIVQAWWRGLLVRRQLGPYKVSKKKAATKKK</sequence>
<dbReference type="SMART" id="SM00015">
    <property type="entry name" value="IQ"/>
    <property type="match status" value="1"/>
</dbReference>
<proteinExistence type="inferred from homology"/>
<reference evidence="10" key="1">
    <citation type="submission" date="2022-03" db="EMBL/GenBank/DDBJ databases">
        <authorList>
            <person name="Tunstrom K."/>
        </authorList>
    </citation>
    <scope>NUCLEOTIDE SEQUENCE</scope>
</reference>
<evidence type="ECO:0000256" key="7">
    <source>
        <dbReference type="ARBA" id="ARBA00023212"/>
    </source>
</evidence>
<keyword evidence="7" id="KW-0206">Cytoskeleton</keyword>
<keyword evidence="4" id="KW-0963">Cytoplasm</keyword>
<gene>
    <name evidence="10" type="ORF">EEDITHA_LOCUS9899</name>
</gene>
<evidence type="ECO:0000256" key="6">
    <source>
        <dbReference type="ARBA" id="ARBA00023069"/>
    </source>
</evidence>
<name>A0AAU9UBZ0_EUPED</name>
<dbReference type="InterPro" id="IPR000048">
    <property type="entry name" value="IQ_motif_EF-hand-BS"/>
</dbReference>
<dbReference type="PROSITE" id="PS50096">
    <property type="entry name" value="IQ"/>
    <property type="match status" value="1"/>
</dbReference>
<keyword evidence="5" id="KW-0282">Flagellum</keyword>
<keyword evidence="8" id="KW-0966">Cell projection</keyword>
<evidence type="ECO:0000313" key="11">
    <source>
        <dbReference type="Proteomes" id="UP001153954"/>
    </source>
</evidence>
<dbReference type="PANTHER" id="PTHR14871">
    <property type="entry name" value="DYNEIN REGULATORY COMPLEX PROTEIN 9"/>
    <property type="match status" value="1"/>
</dbReference>
<dbReference type="Proteomes" id="UP001153954">
    <property type="component" value="Unassembled WGS sequence"/>
</dbReference>